<evidence type="ECO:0000313" key="1">
    <source>
        <dbReference type="EMBL" id="CAD8090295.1"/>
    </source>
</evidence>
<dbReference type="AlphaFoldDB" id="A0A8S1NMP1"/>
<protein>
    <submittedName>
        <fullName evidence="1">Uncharacterized protein</fullName>
    </submittedName>
</protein>
<name>A0A8S1NMP1_PARPR</name>
<evidence type="ECO:0000313" key="2">
    <source>
        <dbReference type="Proteomes" id="UP000688137"/>
    </source>
</evidence>
<dbReference type="Proteomes" id="UP000688137">
    <property type="component" value="Unassembled WGS sequence"/>
</dbReference>
<accession>A0A8S1NMP1</accession>
<reference evidence="1" key="1">
    <citation type="submission" date="2021-01" db="EMBL/GenBank/DDBJ databases">
        <authorList>
            <consortium name="Genoscope - CEA"/>
            <person name="William W."/>
        </authorList>
    </citation>
    <scope>NUCLEOTIDE SEQUENCE</scope>
</reference>
<organism evidence="1 2">
    <name type="scientific">Paramecium primaurelia</name>
    <dbReference type="NCBI Taxonomy" id="5886"/>
    <lineage>
        <taxon>Eukaryota</taxon>
        <taxon>Sar</taxon>
        <taxon>Alveolata</taxon>
        <taxon>Ciliophora</taxon>
        <taxon>Intramacronucleata</taxon>
        <taxon>Oligohymenophorea</taxon>
        <taxon>Peniculida</taxon>
        <taxon>Parameciidae</taxon>
        <taxon>Paramecium</taxon>
    </lineage>
</organism>
<keyword evidence="2" id="KW-1185">Reference proteome</keyword>
<comment type="caution">
    <text evidence="1">The sequence shown here is derived from an EMBL/GenBank/DDBJ whole genome shotgun (WGS) entry which is preliminary data.</text>
</comment>
<proteinExistence type="predicted"/>
<dbReference type="EMBL" id="CAJJDM010000088">
    <property type="protein sequence ID" value="CAD8090295.1"/>
    <property type="molecule type" value="Genomic_DNA"/>
</dbReference>
<dbReference type="OMA" id="DTPYNAY"/>
<gene>
    <name evidence="1" type="ORF">PPRIM_AZ9-3.1.T0850196</name>
</gene>
<sequence>MGLCMCNMKQRKENQQKEGELDQIVNKMRTSPYPEEILNKRISIDVPYNAYRNPILNRRLKGSVTLTISQ</sequence>